<dbReference type="SUPFAM" id="SSF141868">
    <property type="entry name" value="EAL domain-like"/>
    <property type="match status" value="1"/>
</dbReference>
<dbReference type="Pfam" id="PF00563">
    <property type="entry name" value="EAL"/>
    <property type="match status" value="1"/>
</dbReference>
<dbReference type="PROSITE" id="PS50883">
    <property type="entry name" value="EAL"/>
    <property type="match status" value="1"/>
</dbReference>
<dbReference type="CDD" id="cd00156">
    <property type="entry name" value="REC"/>
    <property type="match status" value="1"/>
</dbReference>
<evidence type="ECO:0000313" key="10">
    <source>
        <dbReference type="Proteomes" id="UP000244110"/>
    </source>
</evidence>
<organism evidence="9 10">
    <name type="scientific">Nitrosomonas ureae</name>
    <dbReference type="NCBI Taxonomy" id="44577"/>
    <lineage>
        <taxon>Bacteria</taxon>
        <taxon>Pseudomonadati</taxon>
        <taxon>Pseudomonadota</taxon>
        <taxon>Betaproteobacteria</taxon>
        <taxon>Nitrosomonadales</taxon>
        <taxon>Nitrosomonadaceae</taxon>
        <taxon>Nitrosomonas</taxon>
    </lineage>
</organism>
<dbReference type="FunFam" id="3.30.70.270:FF:000001">
    <property type="entry name" value="Diguanylate cyclase domain protein"/>
    <property type="match status" value="1"/>
</dbReference>
<dbReference type="SUPFAM" id="SSF52172">
    <property type="entry name" value="CheY-like"/>
    <property type="match status" value="1"/>
</dbReference>
<feature type="domain" description="Response regulatory" evidence="4">
    <location>
        <begin position="12"/>
        <end position="127"/>
    </location>
</feature>
<dbReference type="AlphaFoldDB" id="A0A2T5IED3"/>
<evidence type="ECO:0000259" key="7">
    <source>
        <dbReference type="PROSITE" id="PS50883"/>
    </source>
</evidence>
<dbReference type="GO" id="GO:0000160">
    <property type="term" value="P:phosphorelay signal transduction system"/>
    <property type="evidence" value="ECO:0007669"/>
    <property type="project" value="InterPro"/>
</dbReference>
<dbReference type="InterPro" id="IPR035919">
    <property type="entry name" value="EAL_sf"/>
</dbReference>
<accession>A0A2T5IED3</accession>
<dbReference type="InterPro" id="IPR001633">
    <property type="entry name" value="EAL_dom"/>
</dbReference>
<feature type="domain" description="GGDEF" evidence="8">
    <location>
        <begin position="421"/>
        <end position="554"/>
    </location>
</feature>
<dbReference type="InterPro" id="IPR035965">
    <property type="entry name" value="PAS-like_dom_sf"/>
</dbReference>
<dbReference type="EMBL" id="QAOL01000028">
    <property type="protein sequence ID" value="PTQ82192.1"/>
    <property type="molecule type" value="Genomic_DNA"/>
</dbReference>
<dbReference type="Gene3D" id="3.40.50.2300">
    <property type="match status" value="1"/>
</dbReference>
<reference evidence="9 10" key="1">
    <citation type="submission" date="2018-04" db="EMBL/GenBank/DDBJ databases">
        <title>Active sludge and wastewater microbial communities from Klosterneuburg, Austria.</title>
        <authorList>
            <person name="Wagner M."/>
        </authorList>
    </citation>
    <scope>NUCLEOTIDE SEQUENCE [LARGE SCALE GENOMIC DNA]</scope>
    <source>
        <strain evidence="9 10">Nm4</strain>
    </source>
</reference>
<dbReference type="SUPFAM" id="SSF55073">
    <property type="entry name" value="Nucleotide cyclase"/>
    <property type="match status" value="1"/>
</dbReference>
<dbReference type="SMART" id="SM00267">
    <property type="entry name" value="GGDEF"/>
    <property type="match status" value="1"/>
</dbReference>
<dbReference type="Gene3D" id="3.20.20.450">
    <property type="entry name" value="EAL domain"/>
    <property type="match status" value="1"/>
</dbReference>
<dbReference type="NCBIfam" id="TIGR00254">
    <property type="entry name" value="GGDEF"/>
    <property type="match status" value="1"/>
</dbReference>
<dbReference type="Pfam" id="PF00072">
    <property type="entry name" value="Response_reg"/>
    <property type="match status" value="1"/>
</dbReference>
<evidence type="ECO:0000256" key="3">
    <source>
        <dbReference type="SAM" id="Coils"/>
    </source>
</evidence>
<dbReference type="Gene3D" id="3.30.70.270">
    <property type="match status" value="1"/>
</dbReference>
<evidence type="ECO:0000256" key="1">
    <source>
        <dbReference type="ARBA" id="ARBA00051114"/>
    </source>
</evidence>
<dbReference type="CDD" id="cd01948">
    <property type="entry name" value="EAL"/>
    <property type="match status" value="1"/>
</dbReference>
<dbReference type="InterPro" id="IPR052155">
    <property type="entry name" value="Biofilm_reg_signaling"/>
</dbReference>
<dbReference type="Proteomes" id="UP000244110">
    <property type="component" value="Unassembled WGS sequence"/>
</dbReference>
<dbReference type="GO" id="GO:0071111">
    <property type="term" value="F:cyclic-guanylate-specific phosphodiesterase activity"/>
    <property type="evidence" value="ECO:0007669"/>
    <property type="project" value="UniProtKB-EC"/>
</dbReference>
<dbReference type="RefSeq" id="WP_107787295.1">
    <property type="nucleotide sequence ID" value="NZ_QAOL01000028.1"/>
</dbReference>
<dbReference type="SMART" id="SM00052">
    <property type="entry name" value="EAL"/>
    <property type="match status" value="1"/>
</dbReference>
<dbReference type="InterPro" id="IPR013656">
    <property type="entry name" value="PAS_4"/>
</dbReference>
<dbReference type="InterPro" id="IPR000160">
    <property type="entry name" value="GGDEF_dom"/>
</dbReference>
<dbReference type="PROSITE" id="PS50112">
    <property type="entry name" value="PAS"/>
    <property type="match status" value="2"/>
</dbReference>
<feature type="domain" description="PAS" evidence="5">
    <location>
        <begin position="141"/>
        <end position="187"/>
    </location>
</feature>
<dbReference type="SUPFAM" id="SSF55785">
    <property type="entry name" value="PYP-like sensor domain (PAS domain)"/>
    <property type="match status" value="2"/>
</dbReference>
<dbReference type="Pfam" id="PF08448">
    <property type="entry name" value="PAS_4"/>
    <property type="match status" value="1"/>
</dbReference>
<keyword evidence="3" id="KW-0175">Coiled coil</keyword>
<dbReference type="Pfam" id="PF00990">
    <property type="entry name" value="GGDEF"/>
    <property type="match status" value="1"/>
</dbReference>
<evidence type="ECO:0000256" key="2">
    <source>
        <dbReference type="PROSITE-ProRule" id="PRU00169"/>
    </source>
</evidence>
<dbReference type="SMART" id="SM00091">
    <property type="entry name" value="PAS"/>
    <property type="match status" value="2"/>
</dbReference>
<feature type="domain" description="PAC" evidence="6">
    <location>
        <begin position="212"/>
        <end position="266"/>
    </location>
</feature>
<dbReference type="GO" id="GO:0071732">
    <property type="term" value="P:cellular response to nitric oxide"/>
    <property type="evidence" value="ECO:0007669"/>
    <property type="project" value="UniProtKB-ARBA"/>
</dbReference>
<evidence type="ECO:0000259" key="5">
    <source>
        <dbReference type="PROSITE" id="PS50112"/>
    </source>
</evidence>
<dbReference type="InterPro" id="IPR029787">
    <property type="entry name" value="Nucleotide_cyclase"/>
</dbReference>
<evidence type="ECO:0000259" key="8">
    <source>
        <dbReference type="PROSITE" id="PS50887"/>
    </source>
</evidence>
<dbReference type="InterPro" id="IPR001789">
    <property type="entry name" value="Sig_transdc_resp-reg_receiver"/>
</dbReference>
<gene>
    <name evidence="9" type="ORF">C8R28_102829</name>
</gene>
<dbReference type="FunFam" id="3.20.20.450:FF:000001">
    <property type="entry name" value="Cyclic di-GMP phosphodiesterase yahA"/>
    <property type="match status" value="1"/>
</dbReference>
<comment type="caution">
    <text evidence="9">The sequence shown here is derived from an EMBL/GenBank/DDBJ whole genome shotgun (WGS) entry which is preliminary data.</text>
</comment>
<evidence type="ECO:0000259" key="6">
    <source>
        <dbReference type="PROSITE" id="PS50113"/>
    </source>
</evidence>
<proteinExistence type="predicted"/>
<dbReference type="InterPro" id="IPR000014">
    <property type="entry name" value="PAS"/>
</dbReference>
<dbReference type="PROSITE" id="PS50113">
    <property type="entry name" value="PAC"/>
    <property type="match status" value="1"/>
</dbReference>
<feature type="coiled-coil region" evidence="3">
    <location>
        <begin position="112"/>
        <end position="139"/>
    </location>
</feature>
<feature type="domain" description="EAL" evidence="7">
    <location>
        <begin position="563"/>
        <end position="817"/>
    </location>
</feature>
<dbReference type="SMART" id="SM00086">
    <property type="entry name" value="PAC"/>
    <property type="match status" value="1"/>
</dbReference>
<dbReference type="PROSITE" id="PS50110">
    <property type="entry name" value="RESPONSE_REGULATORY"/>
    <property type="match status" value="1"/>
</dbReference>
<dbReference type="PROSITE" id="PS50887">
    <property type="entry name" value="GGDEF"/>
    <property type="match status" value="1"/>
</dbReference>
<dbReference type="CDD" id="cd00130">
    <property type="entry name" value="PAS"/>
    <property type="match status" value="1"/>
</dbReference>
<dbReference type="NCBIfam" id="TIGR00229">
    <property type="entry name" value="sensory_box"/>
    <property type="match status" value="2"/>
</dbReference>
<dbReference type="InterPro" id="IPR011006">
    <property type="entry name" value="CheY-like_superfamily"/>
</dbReference>
<protein>
    <submittedName>
        <fullName evidence="9">Response regulator receiver modulated diguanylate cyclase/phosphodiesterase with PAS/PAC sensor</fullName>
    </submittedName>
</protein>
<dbReference type="CDD" id="cd01949">
    <property type="entry name" value="GGDEF"/>
    <property type="match status" value="1"/>
</dbReference>
<dbReference type="PANTHER" id="PTHR44757:SF2">
    <property type="entry name" value="BIOFILM ARCHITECTURE MAINTENANCE PROTEIN MBAA"/>
    <property type="match status" value="1"/>
</dbReference>
<dbReference type="SMART" id="SM00448">
    <property type="entry name" value="REC"/>
    <property type="match status" value="1"/>
</dbReference>
<feature type="modified residue" description="4-aspartylphosphate" evidence="2">
    <location>
        <position position="62"/>
    </location>
</feature>
<keyword evidence="2" id="KW-0597">Phosphoprotein</keyword>
<evidence type="ECO:0000313" key="9">
    <source>
        <dbReference type="EMBL" id="PTQ82192.1"/>
    </source>
</evidence>
<dbReference type="InterPro" id="IPR043128">
    <property type="entry name" value="Rev_trsase/Diguanyl_cyclase"/>
</dbReference>
<dbReference type="InterPro" id="IPR000700">
    <property type="entry name" value="PAS-assoc_C"/>
</dbReference>
<comment type="catalytic activity">
    <reaction evidence="1">
        <text>3',3'-c-di-GMP + H2O = 5'-phosphoguanylyl(3'-&gt;5')guanosine + H(+)</text>
        <dbReference type="Rhea" id="RHEA:24902"/>
        <dbReference type="ChEBI" id="CHEBI:15377"/>
        <dbReference type="ChEBI" id="CHEBI:15378"/>
        <dbReference type="ChEBI" id="CHEBI:58754"/>
        <dbReference type="ChEBI" id="CHEBI:58805"/>
        <dbReference type="EC" id="3.1.4.52"/>
    </reaction>
    <physiologicalReaction direction="left-to-right" evidence="1">
        <dbReference type="Rhea" id="RHEA:24903"/>
    </physiologicalReaction>
</comment>
<evidence type="ECO:0000259" key="4">
    <source>
        <dbReference type="PROSITE" id="PS50110"/>
    </source>
</evidence>
<dbReference type="Gene3D" id="3.30.450.20">
    <property type="entry name" value="PAS domain"/>
    <property type="match status" value="2"/>
</dbReference>
<name>A0A2T5IED3_9PROT</name>
<dbReference type="InterPro" id="IPR001610">
    <property type="entry name" value="PAC"/>
</dbReference>
<dbReference type="Pfam" id="PF13426">
    <property type="entry name" value="PAS_9"/>
    <property type="match status" value="1"/>
</dbReference>
<feature type="domain" description="PAS" evidence="5">
    <location>
        <begin position="263"/>
        <end position="315"/>
    </location>
</feature>
<sequence>MSKTQSHIVPLRILFIEDVENDALLLADHLQSEGLVFDWQRIDTEHDIIAKLQESWDIIFSDFSMPHLSGARALEIVRQHDLDIPFIFISGAIGEDIAVEAMKCGAQDYIMKENLSRLLPAVDRELREAQQRRERRQAEQILRKLSLVVKQATDSVIITNSKGYIEYVNPAFEKLTGYTTDEIKGNTPATLSSGKHDIAFYQQLWQTIIHGEIFKGTLVNRRKNGELFYEEQVITPLKDTQGCTTHFVSTGRDITARVHAEEAHARLVSILEATPDLVAIFELDGCLRYLNGAGRQLLGLDAEEDVNVRCIQDFFLEGTAQQQISQALTAVHQYGVWNGESVLRVSKNIGLPVSQVILAHRNTEGSIEYLSTIMRDISERKHFEAELQHQTTHDRLTNLPNRFFLIDRFTSALEYARRHGVYVAVLFLDLDNFKRVNDSLGHAAGDVLLQRVAQRLKGCLRSNDTVARHGGDEFTIVASDLEDSENVLAVLHKLHTAFERPVIVSSQEIYITFSIGIAIYPHDGDQIEDLLHHADVAMYQAKSSGPNQYRFYASDMNARGHELLALEADLRRALEHEEFLLHYQPQMDLRTNRITGVEGLIRWQHPVRGLLSPADFVPLLENSGMIIPVGEWVLRQACKEHRIWREAGFDDVRVSINVSAAQFNDAHLLAKVRRTLQDEQMPQQAFELEITENILMQDPVNAVETLRAIHALGVRIAIDDFGTGYSSLAYLKRFPLDVLKIDQTFVSDLANSPGDVAIVEASISLAHKFGLEVIAEGVETAKQFEFMRTHNCDVVQGYYLSQPLPRVELIKLLQKNNNISRKHA</sequence>
<dbReference type="PANTHER" id="PTHR44757">
    <property type="entry name" value="DIGUANYLATE CYCLASE DGCP"/>
    <property type="match status" value="1"/>
</dbReference>